<accession>A0A367WPY1</accession>
<dbReference type="EMBL" id="JPWH01000025">
    <property type="protein sequence ID" value="RCK43438.1"/>
    <property type="molecule type" value="Genomic_DNA"/>
</dbReference>
<evidence type="ECO:0000313" key="1">
    <source>
        <dbReference type="EMBL" id="RCK43438.1"/>
    </source>
</evidence>
<dbReference type="Proteomes" id="UP000252517">
    <property type="component" value="Unassembled WGS sequence"/>
</dbReference>
<sequence>MALASEACHATRVAYLETIIGRGTNIPCVPLVQENLEIRAILTVAYRLALWDRDLKPHHDKPVKTATP</sequence>
<organism evidence="1 2">
    <name type="scientific">Thalassospira profundimaris</name>
    <dbReference type="NCBI Taxonomy" id="502049"/>
    <lineage>
        <taxon>Bacteria</taxon>
        <taxon>Pseudomonadati</taxon>
        <taxon>Pseudomonadota</taxon>
        <taxon>Alphaproteobacteria</taxon>
        <taxon>Rhodospirillales</taxon>
        <taxon>Thalassospiraceae</taxon>
        <taxon>Thalassospira</taxon>
    </lineage>
</organism>
<name>A0A367WPY1_9PROT</name>
<reference evidence="1 2" key="1">
    <citation type="submission" date="2014-07" db="EMBL/GenBank/DDBJ databases">
        <title>Draft genome sequence of Thalassospira profundimaris S25-3-2.</title>
        <authorList>
            <person name="Lai Q."/>
            <person name="Shao Z."/>
        </authorList>
    </citation>
    <scope>NUCLEOTIDE SEQUENCE [LARGE SCALE GENOMIC DNA]</scope>
    <source>
        <strain evidence="1 2">S25-3-2</strain>
    </source>
</reference>
<dbReference type="AlphaFoldDB" id="A0A367WPY1"/>
<evidence type="ECO:0000313" key="2">
    <source>
        <dbReference type="Proteomes" id="UP000252517"/>
    </source>
</evidence>
<proteinExistence type="predicted"/>
<comment type="caution">
    <text evidence="1">The sequence shown here is derived from an EMBL/GenBank/DDBJ whole genome shotgun (WGS) entry which is preliminary data.</text>
</comment>
<gene>
    <name evidence="1" type="ORF">TH25_21335</name>
</gene>
<protein>
    <submittedName>
        <fullName evidence="1">Uncharacterized protein</fullName>
    </submittedName>
</protein>